<protein>
    <submittedName>
        <fullName evidence="1">Uncharacterized protein</fullName>
    </submittedName>
</protein>
<name>A0A9R1X2I4_LACSA</name>
<keyword evidence="2" id="KW-1185">Reference proteome</keyword>
<evidence type="ECO:0000313" key="2">
    <source>
        <dbReference type="Proteomes" id="UP000235145"/>
    </source>
</evidence>
<reference evidence="1 2" key="1">
    <citation type="journal article" date="2017" name="Nat. Commun.">
        <title>Genome assembly with in vitro proximity ligation data and whole-genome triplication in lettuce.</title>
        <authorList>
            <person name="Reyes-Chin-Wo S."/>
            <person name="Wang Z."/>
            <person name="Yang X."/>
            <person name="Kozik A."/>
            <person name="Arikit S."/>
            <person name="Song C."/>
            <person name="Xia L."/>
            <person name="Froenicke L."/>
            <person name="Lavelle D.O."/>
            <person name="Truco M.J."/>
            <person name="Xia R."/>
            <person name="Zhu S."/>
            <person name="Xu C."/>
            <person name="Xu H."/>
            <person name="Xu X."/>
            <person name="Cox K."/>
            <person name="Korf I."/>
            <person name="Meyers B.C."/>
            <person name="Michelmore R.W."/>
        </authorList>
    </citation>
    <scope>NUCLEOTIDE SEQUENCE [LARGE SCALE GENOMIC DNA]</scope>
    <source>
        <strain evidence="2">cv. Salinas</strain>
        <tissue evidence="1">Seedlings</tissue>
    </source>
</reference>
<dbReference type="EMBL" id="NBSK02000007">
    <property type="protein sequence ID" value="KAJ0195724.1"/>
    <property type="molecule type" value="Genomic_DNA"/>
</dbReference>
<comment type="caution">
    <text evidence="1">The sequence shown here is derived from an EMBL/GenBank/DDBJ whole genome shotgun (WGS) entry which is preliminary data.</text>
</comment>
<organism evidence="1 2">
    <name type="scientific">Lactuca sativa</name>
    <name type="common">Garden lettuce</name>
    <dbReference type="NCBI Taxonomy" id="4236"/>
    <lineage>
        <taxon>Eukaryota</taxon>
        <taxon>Viridiplantae</taxon>
        <taxon>Streptophyta</taxon>
        <taxon>Embryophyta</taxon>
        <taxon>Tracheophyta</taxon>
        <taxon>Spermatophyta</taxon>
        <taxon>Magnoliopsida</taxon>
        <taxon>eudicotyledons</taxon>
        <taxon>Gunneridae</taxon>
        <taxon>Pentapetalae</taxon>
        <taxon>asterids</taxon>
        <taxon>campanulids</taxon>
        <taxon>Asterales</taxon>
        <taxon>Asteraceae</taxon>
        <taxon>Cichorioideae</taxon>
        <taxon>Cichorieae</taxon>
        <taxon>Lactucinae</taxon>
        <taxon>Lactuca</taxon>
    </lineage>
</organism>
<gene>
    <name evidence="1" type="ORF">LSAT_V11C700361520</name>
</gene>
<dbReference type="Proteomes" id="UP000235145">
    <property type="component" value="Unassembled WGS sequence"/>
</dbReference>
<sequence>MTRYVFEIEDCKFHTPSYSVSCRVGLHKVIKRIRASWQQKLPDMGCFREYMEVAYPQTTWVFEEGPTITTAVALFINRVVVIAPISLKCLTQSGGVGVKVP</sequence>
<evidence type="ECO:0000313" key="1">
    <source>
        <dbReference type="EMBL" id="KAJ0195724.1"/>
    </source>
</evidence>
<accession>A0A9R1X2I4</accession>
<dbReference type="AlphaFoldDB" id="A0A9R1X2I4"/>
<proteinExistence type="predicted"/>